<reference evidence="19 20" key="1">
    <citation type="journal article" date="2011" name="Proc. Natl. Acad. Sci. U.S.A.">
        <title>Evolutionary erosion of yeast sex chromosomes by mating-type switching accidents.</title>
        <authorList>
            <person name="Gordon J.L."/>
            <person name="Armisen D."/>
            <person name="Proux-Wera E."/>
            <person name="Oheigeartaigh S.S."/>
            <person name="Byrne K.P."/>
            <person name="Wolfe K.H."/>
        </authorList>
    </citation>
    <scope>NUCLEOTIDE SEQUENCE [LARGE SCALE GENOMIC DNA]</scope>
    <source>
        <strain evidence="20">ATCC 22294 / BCRC 22015 / CBS 2517 / CECT 1963 / NBRC 1671 / NRRL Y-8276</strain>
    </source>
</reference>
<dbReference type="GO" id="GO:0005802">
    <property type="term" value="C:trans-Golgi network"/>
    <property type="evidence" value="ECO:0007669"/>
    <property type="project" value="EnsemblFungi"/>
</dbReference>
<evidence type="ECO:0000256" key="4">
    <source>
        <dbReference type="ARBA" id="ARBA00005363"/>
    </source>
</evidence>
<evidence type="ECO:0000313" key="19">
    <source>
        <dbReference type="EMBL" id="CCF58767.1"/>
    </source>
</evidence>
<dbReference type="STRING" id="1071382.H2AWL7"/>
<sequence>MRSEWKLIVLSLLGFSLVQSLECSKHETIKKYQMDRFSVLGETEKDTPPSKTKEVWYANLCDENRDDNERPSDCDKNDVLCGLTEVSVPGKDTLTTQIISFSKSLAFTIEEGEDNLVFLLKGTKWGPNTIDAKLSFACNTNMKKDEIVSSTWHDQEIQIESKGPSGCLKDTDSGKHKDDGDKNNGEEQSNGGHFSWFTWLFVYALLFTLIYLIVVSYLQTRGGSFDDFRTEFTDRSIKFATSLPEFVKEVASKIFGLNRSSAARGGYSAV</sequence>
<dbReference type="GO" id="GO:0031966">
    <property type="term" value="C:mitochondrial membrane"/>
    <property type="evidence" value="ECO:0007669"/>
    <property type="project" value="UniProtKB-SubCell"/>
</dbReference>
<keyword evidence="8 16" id="KW-1133">Transmembrane helix</keyword>
<dbReference type="eggNOG" id="ENOG502QVJJ">
    <property type="taxonomic scope" value="Eukaryota"/>
</dbReference>
<dbReference type="AlphaFoldDB" id="H2AWL7"/>
<dbReference type="InterPro" id="IPR018939">
    <property type="entry name" value="Autophagy-rel_prot_27"/>
</dbReference>
<evidence type="ECO:0000256" key="1">
    <source>
        <dbReference type="ARBA" id="ARBA00004304"/>
    </source>
</evidence>
<dbReference type="GO" id="GO:0000425">
    <property type="term" value="P:pexophagy"/>
    <property type="evidence" value="ECO:0007669"/>
    <property type="project" value="EnsemblFungi"/>
</dbReference>
<proteinExistence type="inferred from homology"/>
<keyword evidence="6 16" id="KW-0812">Transmembrane</keyword>
<organism evidence="19 20">
    <name type="scientific">Kazachstania africana (strain ATCC 22294 / BCRC 22015 / CBS 2517 / CECT 1963 / NBRC 1671 / NRRL Y-8276)</name>
    <name type="common">Yeast</name>
    <name type="synonym">Kluyveromyces africanus</name>
    <dbReference type="NCBI Taxonomy" id="1071382"/>
    <lineage>
        <taxon>Eukaryota</taxon>
        <taxon>Fungi</taxon>
        <taxon>Dikarya</taxon>
        <taxon>Ascomycota</taxon>
        <taxon>Saccharomycotina</taxon>
        <taxon>Saccharomycetes</taxon>
        <taxon>Saccharomycetales</taxon>
        <taxon>Saccharomycetaceae</taxon>
        <taxon>Kazachstania</taxon>
    </lineage>
</organism>
<keyword evidence="12 16" id="KW-0472">Membrane</keyword>
<dbReference type="FunCoup" id="H2AWL7">
    <property type="interactions" value="96"/>
</dbReference>
<keyword evidence="9" id="KW-0072">Autophagy</keyword>
<keyword evidence="10" id="KW-0333">Golgi apparatus</keyword>
<evidence type="ECO:0000256" key="2">
    <source>
        <dbReference type="ARBA" id="ARBA00004358"/>
    </source>
</evidence>
<accession>H2AWL7</accession>
<dbReference type="GO" id="GO:0030136">
    <property type="term" value="C:clathrin-coated vesicle"/>
    <property type="evidence" value="ECO:0007669"/>
    <property type="project" value="EnsemblFungi"/>
</dbReference>
<evidence type="ECO:0000256" key="8">
    <source>
        <dbReference type="ARBA" id="ARBA00022989"/>
    </source>
</evidence>
<evidence type="ECO:0000256" key="6">
    <source>
        <dbReference type="ARBA" id="ARBA00022692"/>
    </source>
</evidence>
<dbReference type="GO" id="GO:0016050">
    <property type="term" value="P:vesicle organization"/>
    <property type="evidence" value="ECO:0007669"/>
    <property type="project" value="EnsemblFungi"/>
</dbReference>
<dbReference type="InterPro" id="IPR044865">
    <property type="entry name" value="MRH_dom"/>
</dbReference>
<dbReference type="Pfam" id="PF09451">
    <property type="entry name" value="ATG27"/>
    <property type="match status" value="1"/>
</dbReference>
<dbReference type="GO" id="GO:0000139">
    <property type="term" value="C:Golgi membrane"/>
    <property type="evidence" value="ECO:0007669"/>
    <property type="project" value="UniProtKB-SubCell"/>
</dbReference>
<keyword evidence="13" id="KW-1015">Disulfide bond</keyword>
<evidence type="ECO:0000256" key="11">
    <source>
        <dbReference type="ARBA" id="ARBA00023128"/>
    </source>
</evidence>
<dbReference type="GO" id="GO:0032266">
    <property type="term" value="F:phosphatidylinositol-3-phosphate binding"/>
    <property type="evidence" value="ECO:0007669"/>
    <property type="project" value="EnsemblFungi"/>
</dbReference>
<keyword evidence="14" id="KW-0968">Cytoplasmic vesicle</keyword>
<dbReference type="PROSITE" id="PS51914">
    <property type="entry name" value="MRH"/>
    <property type="match status" value="1"/>
</dbReference>
<evidence type="ECO:0000259" key="18">
    <source>
        <dbReference type="PROSITE" id="PS51914"/>
    </source>
</evidence>
<dbReference type="KEGG" id="kaf:KAFR_0F01700"/>
<evidence type="ECO:0000256" key="7">
    <source>
        <dbReference type="ARBA" id="ARBA00022729"/>
    </source>
</evidence>
<feature type="chain" id="PRO_5003559712" description="Autophagy-related protein 27" evidence="17">
    <location>
        <begin position="21"/>
        <end position="270"/>
    </location>
</feature>
<dbReference type="GeneID" id="13884235"/>
<gene>
    <name evidence="19" type="primary">KAFR0F01700</name>
    <name evidence="19" type="ORF">KAFR_0F01700</name>
</gene>
<protein>
    <recommendedName>
        <fullName evidence="5">Autophagy-related protein 27</fullName>
    </recommendedName>
</protein>
<dbReference type="RefSeq" id="XP_003957902.1">
    <property type="nucleotide sequence ID" value="XM_003957853.1"/>
</dbReference>
<dbReference type="InParanoid" id="H2AWL7"/>
<keyword evidence="20" id="KW-1185">Reference proteome</keyword>
<evidence type="ECO:0000313" key="20">
    <source>
        <dbReference type="Proteomes" id="UP000005220"/>
    </source>
</evidence>
<name>H2AWL7_KAZAF</name>
<dbReference type="GO" id="GO:0032258">
    <property type="term" value="P:cytoplasm to vacuole targeting by the Cvt pathway"/>
    <property type="evidence" value="ECO:0007669"/>
    <property type="project" value="EnsemblFungi"/>
</dbReference>
<feature type="signal peptide" evidence="17">
    <location>
        <begin position="1"/>
        <end position="20"/>
    </location>
</feature>
<evidence type="ECO:0000256" key="13">
    <source>
        <dbReference type="ARBA" id="ARBA00023157"/>
    </source>
</evidence>
<keyword evidence="11" id="KW-0496">Mitochondrion</keyword>
<dbReference type="HOGENOM" id="CLU_089705_0_0_1"/>
<evidence type="ECO:0000256" key="16">
    <source>
        <dbReference type="SAM" id="Phobius"/>
    </source>
</evidence>
<feature type="compositionally biased region" description="Basic and acidic residues" evidence="15">
    <location>
        <begin position="169"/>
        <end position="185"/>
    </location>
</feature>
<evidence type="ECO:0000256" key="10">
    <source>
        <dbReference type="ARBA" id="ARBA00023034"/>
    </source>
</evidence>
<evidence type="ECO:0000256" key="17">
    <source>
        <dbReference type="SAM" id="SignalP"/>
    </source>
</evidence>
<feature type="domain" description="MRH" evidence="18">
    <location>
        <begin position="21"/>
        <end position="169"/>
    </location>
</feature>
<dbReference type="GO" id="GO:0000407">
    <property type="term" value="C:phagophore assembly site"/>
    <property type="evidence" value="ECO:0007669"/>
    <property type="project" value="EnsemblFungi"/>
</dbReference>
<comment type="similarity">
    <text evidence="4">Belongs to the ATG27 family.</text>
</comment>
<evidence type="ECO:0000256" key="14">
    <source>
        <dbReference type="ARBA" id="ARBA00023329"/>
    </source>
</evidence>
<dbReference type="GO" id="GO:0030659">
    <property type="term" value="C:cytoplasmic vesicle membrane"/>
    <property type="evidence" value="ECO:0007669"/>
    <property type="project" value="UniProtKB-SubCell"/>
</dbReference>
<feature type="region of interest" description="Disordered" evidence="15">
    <location>
        <begin position="162"/>
        <end position="188"/>
    </location>
</feature>
<dbReference type="EMBL" id="HE650826">
    <property type="protein sequence ID" value="CCF58767.1"/>
    <property type="molecule type" value="Genomic_DNA"/>
</dbReference>
<evidence type="ECO:0000256" key="12">
    <source>
        <dbReference type="ARBA" id="ARBA00023136"/>
    </source>
</evidence>
<feature type="transmembrane region" description="Helical" evidence="16">
    <location>
        <begin position="196"/>
        <end position="218"/>
    </location>
</feature>
<dbReference type="GO" id="GO:0005774">
    <property type="term" value="C:vacuolar membrane"/>
    <property type="evidence" value="ECO:0007669"/>
    <property type="project" value="EnsemblFungi"/>
</dbReference>
<comment type="subcellular location">
    <subcellularLocation>
        <location evidence="2">Cytoplasmic vesicle membrane</location>
        <topology evidence="2">Single-pass type I membrane protein</topology>
    </subcellularLocation>
    <subcellularLocation>
        <location evidence="3">Golgi apparatus membrane</location>
        <topology evidence="3">Single-pass type I membrane protein</topology>
    </subcellularLocation>
    <subcellularLocation>
        <location evidence="1">Mitochondrion membrane</location>
        <topology evidence="1">Single-pass membrane protein</topology>
    </subcellularLocation>
</comment>
<dbReference type="OrthoDB" id="29460at2759"/>
<dbReference type="Proteomes" id="UP000005220">
    <property type="component" value="Chromosome 6"/>
</dbReference>
<evidence type="ECO:0000256" key="3">
    <source>
        <dbReference type="ARBA" id="ARBA00004614"/>
    </source>
</evidence>
<evidence type="ECO:0000256" key="15">
    <source>
        <dbReference type="SAM" id="MobiDB-lite"/>
    </source>
</evidence>
<keyword evidence="7 17" id="KW-0732">Signal</keyword>
<dbReference type="GO" id="GO:0034497">
    <property type="term" value="P:protein localization to phagophore assembly site"/>
    <property type="evidence" value="ECO:0007669"/>
    <property type="project" value="EnsemblFungi"/>
</dbReference>
<evidence type="ECO:0000256" key="5">
    <source>
        <dbReference type="ARBA" id="ARBA00013776"/>
    </source>
</evidence>
<evidence type="ECO:0000256" key="9">
    <source>
        <dbReference type="ARBA" id="ARBA00023006"/>
    </source>
</evidence>